<dbReference type="Proteomes" id="UP001346149">
    <property type="component" value="Unassembled WGS sequence"/>
</dbReference>
<proteinExistence type="predicted"/>
<dbReference type="InterPro" id="IPR036291">
    <property type="entry name" value="NAD(P)-bd_dom_sf"/>
</dbReference>
<dbReference type="GO" id="GO:0035999">
    <property type="term" value="P:tetrahydrofolate interconversion"/>
    <property type="evidence" value="ECO:0007669"/>
    <property type="project" value="TreeGrafter"/>
</dbReference>
<dbReference type="GO" id="GO:0004488">
    <property type="term" value="F:methylenetetrahydrofolate dehydrogenase (NADP+) activity"/>
    <property type="evidence" value="ECO:0007669"/>
    <property type="project" value="InterPro"/>
</dbReference>
<dbReference type="AlphaFoldDB" id="A0AAN7MZ02"/>
<dbReference type="Gene3D" id="3.40.50.10860">
    <property type="entry name" value="Leucine Dehydrogenase, chain A, domain 1"/>
    <property type="match status" value="1"/>
</dbReference>
<dbReference type="Gene3D" id="3.40.50.720">
    <property type="entry name" value="NAD(P)-binding Rossmann-like Domain"/>
    <property type="match status" value="1"/>
</dbReference>
<name>A0AAN7MZ02_TRANT</name>
<evidence type="ECO:0000259" key="1">
    <source>
        <dbReference type="Pfam" id="PF02882"/>
    </source>
</evidence>
<protein>
    <recommendedName>
        <fullName evidence="1">Tetrahydrofolate dehydrogenase/cyclohydrolase NAD(P)-binding domain-containing protein</fullName>
    </recommendedName>
</protein>
<evidence type="ECO:0000313" key="3">
    <source>
        <dbReference type="Proteomes" id="UP001346149"/>
    </source>
</evidence>
<dbReference type="Pfam" id="PF02882">
    <property type="entry name" value="THF_DHG_CYH_C"/>
    <property type="match status" value="1"/>
</dbReference>
<gene>
    <name evidence="2" type="ORF">SAY86_021375</name>
</gene>
<keyword evidence="3" id="KW-1185">Reference proteome</keyword>
<dbReference type="PANTHER" id="PTHR48099:SF10">
    <property type="entry name" value="BIFUNCTIONAL PROTEIN FOLD 1, MITOCHONDRIAL"/>
    <property type="match status" value="1"/>
</dbReference>
<dbReference type="InterPro" id="IPR000672">
    <property type="entry name" value="THF_DH/CycHdrlase"/>
</dbReference>
<feature type="domain" description="Tetrahydrofolate dehydrogenase/cyclohydrolase NAD(P)-binding" evidence="1">
    <location>
        <begin position="87"/>
        <end position="147"/>
    </location>
</feature>
<reference evidence="2 3" key="1">
    <citation type="journal article" date="2023" name="Hortic Res">
        <title>Pangenome of water caltrop reveals structural variations and asymmetric subgenome divergence after allopolyploidization.</title>
        <authorList>
            <person name="Zhang X."/>
            <person name="Chen Y."/>
            <person name="Wang L."/>
            <person name="Yuan Y."/>
            <person name="Fang M."/>
            <person name="Shi L."/>
            <person name="Lu R."/>
            <person name="Comes H.P."/>
            <person name="Ma Y."/>
            <person name="Chen Y."/>
            <person name="Huang G."/>
            <person name="Zhou Y."/>
            <person name="Zheng Z."/>
            <person name="Qiu Y."/>
        </authorList>
    </citation>
    <scope>NUCLEOTIDE SEQUENCE [LARGE SCALE GENOMIC DNA]</scope>
    <source>
        <strain evidence="2">F231</strain>
    </source>
</reference>
<accession>A0AAN7MZ02</accession>
<dbReference type="InterPro" id="IPR020631">
    <property type="entry name" value="THF_DH/CycHdrlase_NAD-bd_dom"/>
</dbReference>
<dbReference type="SUPFAM" id="SSF51735">
    <property type="entry name" value="NAD(P)-binding Rossmann-fold domains"/>
    <property type="match status" value="1"/>
</dbReference>
<dbReference type="GO" id="GO:0005829">
    <property type="term" value="C:cytosol"/>
    <property type="evidence" value="ECO:0007669"/>
    <property type="project" value="TreeGrafter"/>
</dbReference>
<sequence length="148" mass="15985">MYAAEAGIGTFESSRCPGSRRALGNEKNVREKKRVEWKLEGQNNYFDDGDVQAKVGKIYAIYKKLLSHVLSGRGSIQLNPRLRLQDKPGAIIIDVGTLPVERVSTDNLLGDVCYEEDVKVAAVITPVPGGVGPVAVSMLLSNTPDAAM</sequence>
<dbReference type="EMBL" id="JAXQNO010000003">
    <property type="protein sequence ID" value="KAK4800888.1"/>
    <property type="molecule type" value="Genomic_DNA"/>
</dbReference>
<comment type="caution">
    <text evidence="2">The sequence shown here is derived from an EMBL/GenBank/DDBJ whole genome shotgun (WGS) entry which is preliminary data.</text>
</comment>
<evidence type="ECO:0000313" key="2">
    <source>
        <dbReference type="EMBL" id="KAK4800888.1"/>
    </source>
</evidence>
<organism evidence="2 3">
    <name type="scientific">Trapa natans</name>
    <name type="common">Water chestnut</name>
    <dbReference type="NCBI Taxonomy" id="22666"/>
    <lineage>
        <taxon>Eukaryota</taxon>
        <taxon>Viridiplantae</taxon>
        <taxon>Streptophyta</taxon>
        <taxon>Embryophyta</taxon>
        <taxon>Tracheophyta</taxon>
        <taxon>Spermatophyta</taxon>
        <taxon>Magnoliopsida</taxon>
        <taxon>eudicotyledons</taxon>
        <taxon>Gunneridae</taxon>
        <taxon>Pentapetalae</taxon>
        <taxon>rosids</taxon>
        <taxon>malvids</taxon>
        <taxon>Myrtales</taxon>
        <taxon>Lythraceae</taxon>
        <taxon>Trapa</taxon>
    </lineage>
</organism>
<dbReference type="PANTHER" id="PTHR48099">
    <property type="entry name" value="C-1-TETRAHYDROFOLATE SYNTHASE, CYTOPLASMIC-RELATED"/>
    <property type="match status" value="1"/>
</dbReference>
<dbReference type="PRINTS" id="PR00085">
    <property type="entry name" value="THFDHDRGNASE"/>
</dbReference>
<dbReference type="GO" id="GO:0004477">
    <property type="term" value="F:methenyltetrahydrofolate cyclohydrolase activity"/>
    <property type="evidence" value="ECO:0007669"/>
    <property type="project" value="TreeGrafter"/>
</dbReference>